<evidence type="ECO:0000256" key="4">
    <source>
        <dbReference type="ARBA" id="ARBA00022679"/>
    </source>
</evidence>
<dbReference type="InterPro" id="IPR006156">
    <property type="entry name" value="Dihydroneopterin_aldolase"/>
</dbReference>
<dbReference type="CDD" id="cd00483">
    <property type="entry name" value="HPPK"/>
    <property type="match status" value="1"/>
</dbReference>
<keyword evidence="6" id="KW-0418">Kinase</keyword>
<comment type="pathway">
    <text evidence="2">Cofactor biosynthesis; tetrahydrofolate biosynthesis; 2-amino-4-hydroxy-6-hydroxymethyl-7,8-dihydropteridine diphosphate from 7,8-dihydroneopterin triphosphate: step 4/4.</text>
</comment>
<evidence type="ECO:0000256" key="1">
    <source>
        <dbReference type="ARBA" id="ARBA00000198"/>
    </source>
</evidence>
<dbReference type="SUPFAM" id="SSF55083">
    <property type="entry name" value="6-hydroxymethyl-7,8-dihydropterin pyrophosphokinase, HPPK"/>
    <property type="match status" value="1"/>
</dbReference>
<comment type="similarity">
    <text evidence="3">In the N-terminal section; belongs to the DHNA family.</text>
</comment>
<dbReference type="EC" id="4.1.2.25" evidence="9"/>
<evidence type="ECO:0000256" key="5">
    <source>
        <dbReference type="ARBA" id="ARBA00022741"/>
    </source>
</evidence>
<dbReference type="EC" id="2.7.6.3" evidence="9"/>
<dbReference type="InterPro" id="IPR035907">
    <property type="entry name" value="Hppk_sf"/>
</dbReference>
<comment type="similarity">
    <text evidence="9">Belongs to the DHNA family.</text>
</comment>
<dbReference type="Gene3D" id="3.30.1130.10">
    <property type="match status" value="1"/>
</dbReference>
<evidence type="ECO:0000313" key="11">
    <source>
        <dbReference type="EMBL" id="MCP1102819.1"/>
    </source>
</evidence>
<evidence type="ECO:0000256" key="6">
    <source>
        <dbReference type="ARBA" id="ARBA00022777"/>
    </source>
</evidence>
<keyword evidence="12" id="KW-1185">Reference proteome</keyword>
<dbReference type="PANTHER" id="PTHR43071">
    <property type="entry name" value="2-AMINO-4-HYDROXY-6-HYDROXYMETHYLDIHYDROPTERIDINE PYROPHOSPHOKINASE"/>
    <property type="match status" value="1"/>
</dbReference>
<dbReference type="InterPro" id="IPR000550">
    <property type="entry name" value="Hppk"/>
</dbReference>
<dbReference type="NCBIfam" id="TIGR01498">
    <property type="entry name" value="folK"/>
    <property type="match status" value="1"/>
</dbReference>
<keyword evidence="7" id="KW-0067">ATP-binding</keyword>
<protein>
    <recommendedName>
        <fullName evidence="9">Bifunctional folate synthesis protein</fullName>
    </recommendedName>
    <domain>
        <recommendedName>
            <fullName evidence="9">Dihydroneopterin aldolase</fullName>
            <shortName evidence="9">DHNA</shortName>
            <ecNumber evidence="9">4.1.2.25</ecNumber>
        </recommendedName>
        <alternativeName>
            <fullName evidence="9">7,8-dihydroneopterin aldolase</fullName>
        </alternativeName>
    </domain>
    <domain>
        <recommendedName>
            <fullName evidence="9">2-amino-4-hydroxy-6-hydroxymethyldihydropteridine pyrophosphokinase</fullName>
            <ecNumber evidence="9">2.7.6.3</ecNumber>
        </recommendedName>
        <alternativeName>
            <fullName evidence="9">6-hydroxymethyl-7,8-dihydropterin pyrophosphokinase</fullName>
            <shortName evidence="9">PPPK</shortName>
        </alternativeName>
        <alternativeName>
            <fullName evidence="9">7,8-dihydro-6-hydroxymethylpterin pyrophosphokinase</fullName>
            <shortName evidence="9">HPPK</shortName>
        </alternativeName>
    </domain>
</protein>
<evidence type="ECO:0000256" key="2">
    <source>
        <dbReference type="ARBA" id="ARBA00005051"/>
    </source>
</evidence>
<evidence type="ECO:0000313" key="12">
    <source>
        <dbReference type="Proteomes" id="UP001523566"/>
    </source>
</evidence>
<gene>
    <name evidence="11" type="primary">folK</name>
    <name evidence="11" type="ORF">NK125_10365</name>
</gene>
<dbReference type="PROSITE" id="PS00794">
    <property type="entry name" value="HPPK"/>
    <property type="match status" value="1"/>
</dbReference>
<evidence type="ECO:0000256" key="9">
    <source>
        <dbReference type="RuleBase" id="RU362079"/>
    </source>
</evidence>
<dbReference type="InterPro" id="IPR006157">
    <property type="entry name" value="FolB_dom"/>
</dbReference>
<dbReference type="Pfam" id="PF02152">
    <property type="entry name" value="FolB"/>
    <property type="match status" value="1"/>
</dbReference>
<dbReference type="GO" id="GO:0003848">
    <property type="term" value="F:2-amino-4-hydroxy-6-hydroxymethyldihydropteridine diphosphokinase activity"/>
    <property type="evidence" value="ECO:0007669"/>
    <property type="project" value="UniProtKB-EC"/>
</dbReference>
<dbReference type="NCBIfam" id="TIGR00526">
    <property type="entry name" value="folB_dom"/>
    <property type="match status" value="1"/>
</dbReference>
<dbReference type="SUPFAM" id="SSF55620">
    <property type="entry name" value="Tetrahydrobiopterin biosynthesis enzymes-like"/>
    <property type="match status" value="1"/>
</dbReference>
<keyword evidence="5" id="KW-0547">Nucleotide-binding</keyword>
<dbReference type="InterPro" id="IPR043133">
    <property type="entry name" value="GTP-CH-I_C/QueF"/>
</dbReference>
<evidence type="ECO:0000256" key="8">
    <source>
        <dbReference type="ARBA" id="ARBA00022909"/>
    </source>
</evidence>
<dbReference type="SMART" id="SM00905">
    <property type="entry name" value="FolB"/>
    <property type="match status" value="1"/>
</dbReference>
<dbReference type="Proteomes" id="UP001523566">
    <property type="component" value="Unassembled WGS sequence"/>
</dbReference>
<accession>A0ABT1EB19</accession>
<dbReference type="PANTHER" id="PTHR43071:SF1">
    <property type="entry name" value="2-AMINO-4-HYDROXY-6-HYDROXYMETHYLDIHYDROPTERIDINE PYROPHOSPHOKINASE"/>
    <property type="match status" value="1"/>
</dbReference>
<proteinExistence type="inferred from homology"/>
<comment type="catalytic activity">
    <reaction evidence="9">
        <text>7,8-dihydroneopterin = 6-hydroxymethyl-7,8-dihydropterin + glycolaldehyde</text>
        <dbReference type="Rhea" id="RHEA:10540"/>
        <dbReference type="ChEBI" id="CHEBI:17001"/>
        <dbReference type="ChEBI" id="CHEBI:17071"/>
        <dbReference type="ChEBI" id="CHEBI:44841"/>
        <dbReference type="EC" id="4.1.2.25"/>
    </reaction>
</comment>
<name>A0ABT1EB19_9FIRM</name>
<dbReference type="NCBIfam" id="TIGR00525">
    <property type="entry name" value="folB"/>
    <property type="match status" value="1"/>
</dbReference>
<reference evidence="11 12" key="1">
    <citation type="journal article" date="2022" name="Genome Biol. Evol.">
        <title>Host diet, physiology and behaviors set the stage for Lachnospiraceae cladogenesis.</title>
        <authorList>
            <person name="Vera-Ponce De Leon A."/>
            <person name="Schneider M."/>
            <person name="Jahnes B.C."/>
            <person name="Sadowski V."/>
            <person name="Camuy-Velez L.A."/>
            <person name="Duan J."/>
            <person name="Sabree Z.L."/>
        </authorList>
    </citation>
    <scope>NUCLEOTIDE SEQUENCE [LARGE SCALE GENOMIC DNA]</scope>
    <source>
        <strain evidence="11 12">PAL113</strain>
    </source>
</reference>
<keyword evidence="8 9" id="KW-0289">Folate biosynthesis</keyword>
<keyword evidence="9" id="KW-0456">Lyase</keyword>
<dbReference type="RefSeq" id="WP_262066605.1">
    <property type="nucleotide sequence ID" value="NZ_JAMXOD010000014.1"/>
</dbReference>
<comment type="caution">
    <text evidence="11">The sequence shown here is derived from an EMBL/GenBank/DDBJ whole genome shotgun (WGS) entry which is preliminary data.</text>
</comment>
<evidence type="ECO:0000256" key="3">
    <source>
        <dbReference type="ARBA" id="ARBA00009640"/>
    </source>
</evidence>
<dbReference type="Pfam" id="PF01288">
    <property type="entry name" value="HPPK"/>
    <property type="match status" value="1"/>
</dbReference>
<dbReference type="CDD" id="cd00534">
    <property type="entry name" value="DHNA_DHNTPE"/>
    <property type="match status" value="1"/>
</dbReference>
<keyword evidence="4 11" id="KW-0808">Transferase</keyword>
<comment type="catalytic activity">
    <reaction evidence="1">
        <text>6-hydroxymethyl-7,8-dihydropterin + ATP = (7,8-dihydropterin-6-yl)methyl diphosphate + AMP + H(+)</text>
        <dbReference type="Rhea" id="RHEA:11412"/>
        <dbReference type="ChEBI" id="CHEBI:15378"/>
        <dbReference type="ChEBI" id="CHEBI:30616"/>
        <dbReference type="ChEBI" id="CHEBI:44841"/>
        <dbReference type="ChEBI" id="CHEBI:72950"/>
        <dbReference type="ChEBI" id="CHEBI:456215"/>
        <dbReference type="EC" id="2.7.6.3"/>
    </reaction>
</comment>
<comment type="function">
    <text evidence="9">Catalyzes the conversion of 7,8-dihydroneopterin to 6-hydroxymethyl-7,8-dihydropterin.</text>
</comment>
<feature type="domain" description="7,8-dihydro-6-hydroxymethylpterin-pyrophosphokinase" evidence="10">
    <location>
        <begin position="206"/>
        <end position="217"/>
    </location>
</feature>
<dbReference type="EMBL" id="JAMZFW010000014">
    <property type="protein sequence ID" value="MCP1102819.1"/>
    <property type="molecule type" value="Genomic_DNA"/>
</dbReference>
<dbReference type="Gene3D" id="3.30.70.560">
    <property type="entry name" value="7,8-Dihydro-6-hydroxymethylpterin-pyrophosphokinase HPPK"/>
    <property type="match status" value="1"/>
</dbReference>
<organism evidence="11 12">
    <name type="scientific">Aequitasia blattaphilus</name>
    <dbReference type="NCBI Taxonomy" id="2949332"/>
    <lineage>
        <taxon>Bacteria</taxon>
        <taxon>Bacillati</taxon>
        <taxon>Bacillota</taxon>
        <taxon>Clostridia</taxon>
        <taxon>Lachnospirales</taxon>
        <taxon>Lachnospiraceae</taxon>
        <taxon>Aequitasia</taxon>
    </lineage>
</organism>
<evidence type="ECO:0000256" key="7">
    <source>
        <dbReference type="ARBA" id="ARBA00022840"/>
    </source>
</evidence>
<comment type="pathway">
    <text evidence="9">Cofactor biosynthesis; tetrahydrofolate biosynthesis; 2-amino-4-hydroxy-6-hydroxymethyl-7,8-dihydropteridine diphosphate from 7,8-dihydroneopterin triphosphate: step 3/4.</text>
</comment>
<sequence length="279" mass="32035">MDELRIENLEVFAHHGVYERETKNGQNFLISIKMMADMEMAAKTDDLNYAIDYGKVCHFMHAYFSTRTYKLIETAAYSLAEETILNFPAIQEIEVEIKKPEAPIGLPFGNVSIKAKRKWHDVFIAIGSNIGDKNKNIEEGIKKINELKGCEVLEVSSVFKSKPYGMVEQDDFLNGAFTMRTILSPTELLKELKKIEEKAGKGHTVRWGPRTLDLDIIFYDDLVLDSKELQIPHPDLQNRDFVLVPLSELADYHRHPVTKLTVRQMIERLKENTTGYILD</sequence>
<evidence type="ECO:0000259" key="10">
    <source>
        <dbReference type="PROSITE" id="PS00794"/>
    </source>
</evidence>